<protein>
    <submittedName>
        <fullName evidence="1">Uncharacterized protein</fullName>
    </submittedName>
</protein>
<organism evidence="1">
    <name type="scientific">Alexandrium andersonii</name>
    <dbReference type="NCBI Taxonomy" id="327968"/>
    <lineage>
        <taxon>Eukaryota</taxon>
        <taxon>Sar</taxon>
        <taxon>Alveolata</taxon>
        <taxon>Dinophyceae</taxon>
        <taxon>Gonyaulacales</taxon>
        <taxon>Pyrocystaceae</taxon>
        <taxon>Alexandrium</taxon>
    </lineage>
</organism>
<dbReference type="EMBL" id="HBGQ01040054">
    <property type="protein sequence ID" value="CAD9431957.1"/>
    <property type="molecule type" value="Transcribed_RNA"/>
</dbReference>
<name>A0A7S2CQJ1_9DINO</name>
<evidence type="ECO:0000313" key="1">
    <source>
        <dbReference type="EMBL" id="CAD9431957.1"/>
    </source>
</evidence>
<gene>
    <name evidence="1" type="ORF">AAND1436_LOCUS19618</name>
</gene>
<proteinExistence type="predicted"/>
<sequence>MDLAAGGPHVAVSGGEHRVHFSLQARADGAWDVTISTHKAGFESFIVCSPREVAVTEAKSCPCSPRSSIFKLCTIRFTVQIGSGEVSASVRRLHTEVAVVDRFGRSLLGEAMCASSCFAGVLSSTAHCAGSVALRLCSRWR</sequence>
<dbReference type="AlphaFoldDB" id="A0A7S2CQJ1"/>
<reference evidence="1" key="1">
    <citation type="submission" date="2021-01" db="EMBL/GenBank/DDBJ databases">
        <authorList>
            <person name="Corre E."/>
            <person name="Pelletier E."/>
            <person name="Niang G."/>
            <person name="Scheremetjew M."/>
            <person name="Finn R."/>
            <person name="Kale V."/>
            <person name="Holt S."/>
            <person name="Cochrane G."/>
            <person name="Meng A."/>
            <person name="Brown T."/>
            <person name="Cohen L."/>
        </authorList>
    </citation>
    <scope>NUCLEOTIDE SEQUENCE</scope>
    <source>
        <strain evidence="1">CCMP2222</strain>
    </source>
</reference>
<accession>A0A7S2CQJ1</accession>